<dbReference type="AlphaFoldDB" id="A0A975TSB7"/>
<dbReference type="PIRSF" id="PIRSF008502">
    <property type="entry name" value="UCP008502"/>
    <property type="match status" value="1"/>
</dbReference>
<protein>
    <submittedName>
        <fullName evidence="2">DUF1697 domain-containing protein</fullName>
    </submittedName>
</protein>
<accession>A0A975TSB7</accession>
<dbReference type="EMBL" id="CP078073">
    <property type="protein sequence ID" value="QXL86774.1"/>
    <property type="molecule type" value="Genomic_DNA"/>
</dbReference>
<dbReference type="Gene3D" id="3.30.70.1280">
    <property type="entry name" value="SP0830-like domains"/>
    <property type="match status" value="1"/>
</dbReference>
<name>A0A975TSB7_9RHOB</name>
<sequence>MTGQVLLLRGIDVGGHGKLPMAALRGLLDDLGAGGAQTHLQSGNAVCPQPVDAATLADQIDAAHGFRPTIMAIDDWPARAATPPLPTDVPKALHGFFHGGPPLDTAPMLAHLSSSERVHAAQGVLWLHTPEGLGRSRIATRLERLAGHPVTARNWNTVAAISGMVAALQTP</sequence>
<evidence type="ECO:0000313" key="2">
    <source>
        <dbReference type="EMBL" id="QXL86774.1"/>
    </source>
</evidence>
<proteinExistence type="predicted"/>
<dbReference type="Proteomes" id="UP000693972">
    <property type="component" value="Unassembled WGS sequence"/>
</dbReference>
<reference evidence="2 3" key="1">
    <citation type="submission" date="2021-07" db="EMBL/GenBank/DDBJ databases">
        <title>Karlodiniumbacter phycospheric gen. nov., sp. nov., a phycosphere bacterium isolated from karlodinium veneficum.</title>
        <authorList>
            <person name="Peng Y."/>
            <person name="Jiang L."/>
            <person name="Lee J."/>
        </authorList>
    </citation>
    <scope>NUCLEOTIDE SEQUENCE</scope>
    <source>
        <strain evidence="2 3">N5</strain>
    </source>
</reference>
<dbReference type="InterPro" id="IPR012545">
    <property type="entry name" value="DUF1697"/>
</dbReference>
<dbReference type="SUPFAM" id="SSF160379">
    <property type="entry name" value="SP0830-like"/>
    <property type="match status" value="1"/>
</dbReference>
<organism evidence="2">
    <name type="scientific">Gymnodinialimonas phycosphaerae</name>
    <dbReference type="NCBI Taxonomy" id="2841589"/>
    <lineage>
        <taxon>Bacteria</taxon>
        <taxon>Pseudomonadati</taxon>
        <taxon>Pseudomonadota</taxon>
        <taxon>Alphaproteobacteria</taxon>
        <taxon>Rhodobacterales</taxon>
        <taxon>Paracoccaceae</taxon>
        <taxon>Gymnodinialimonas</taxon>
    </lineage>
</organism>
<dbReference type="EMBL" id="JAIMBW010000001">
    <property type="protein sequence ID" value="MBY4894089.1"/>
    <property type="molecule type" value="Genomic_DNA"/>
</dbReference>
<keyword evidence="3" id="KW-1185">Reference proteome</keyword>
<dbReference type="PANTHER" id="PTHR36439">
    <property type="entry name" value="BLL4334 PROTEIN"/>
    <property type="match status" value="1"/>
</dbReference>
<gene>
    <name evidence="1" type="ORF">KUL25_15120</name>
    <name evidence="2" type="ORF">KUL25_15125</name>
</gene>
<dbReference type="RefSeq" id="WP_257893702.1">
    <property type="nucleotide sequence ID" value="NZ_JAIMBW010000001.1"/>
</dbReference>
<dbReference type="PANTHER" id="PTHR36439:SF1">
    <property type="entry name" value="DUF1697 DOMAIN-CONTAINING PROTEIN"/>
    <property type="match status" value="1"/>
</dbReference>
<evidence type="ECO:0000313" key="3">
    <source>
        <dbReference type="Proteomes" id="UP000693972"/>
    </source>
</evidence>
<dbReference type="Pfam" id="PF08002">
    <property type="entry name" value="DUF1697"/>
    <property type="match status" value="1"/>
</dbReference>
<evidence type="ECO:0000313" key="1">
    <source>
        <dbReference type="EMBL" id="MBY4894089.1"/>
    </source>
</evidence>